<dbReference type="InterPro" id="IPR041583">
    <property type="entry name" value="TetR_C_31"/>
</dbReference>
<accession>A0ABT1IWQ3</accession>
<proteinExistence type="predicted"/>
<dbReference type="InterPro" id="IPR009057">
    <property type="entry name" value="Homeodomain-like_sf"/>
</dbReference>
<dbReference type="Gene3D" id="1.10.357.10">
    <property type="entry name" value="Tetracycline Repressor, domain 2"/>
    <property type="match status" value="1"/>
</dbReference>
<keyword evidence="5" id="KW-1185">Reference proteome</keyword>
<evidence type="ECO:0000313" key="4">
    <source>
        <dbReference type="EMBL" id="MCP2309572.1"/>
    </source>
</evidence>
<protein>
    <submittedName>
        <fullName evidence="4">DNA-binding transcriptional regulator YbjK</fullName>
    </submittedName>
</protein>
<keyword evidence="1 2" id="KW-0238">DNA-binding</keyword>
<reference evidence="4 5" key="1">
    <citation type="submission" date="2022-06" db="EMBL/GenBank/DDBJ databases">
        <title>Sequencing the genomes of 1000 actinobacteria strains.</title>
        <authorList>
            <person name="Klenk H.-P."/>
        </authorList>
    </citation>
    <scope>NUCLEOTIDE SEQUENCE [LARGE SCALE GENOMIC DNA]</scope>
    <source>
        <strain evidence="4 5">DSM 41656</strain>
    </source>
</reference>
<feature type="DNA-binding region" description="H-T-H motif" evidence="2">
    <location>
        <begin position="26"/>
        <end position="45"/>
    </location>
</feature>
<dbReference type="Pfam" id="PF17940">
    <property type="entry name" value="TetR_C_31"/>
    <property type="match status" value="1"/>
</dbReference>
<comment type="caution">
    <text evidence="4">The sequence shown here is derived from an EMBL/GenBank/DDBJ whole genome shotgun (WGS) entry which is preliminary data.</text>
</comment>
<sequence length="187" mass="20101">MNRERRDHLRDAAIDVLAQSGGRGLTHRAVDASAGMPPGTAKNYFPTRDALLQAAADRCQELYEQIPRPVPADREHLVLMLATLLRNAAGPGRSRLLAYLELQCEAARRPSLATVLDTIAAADFAHFEEAQRAAGLPVTAHRAATVTLAVHAAFPSLLAGGRRTLAATGLDDHEGFVRNLLHSVYGP</sequence>
<feature type="domain" description="HTH tetR-type" evidence="3">
    <location>
        <begin position="3"/>
        <end position="63"/>
    </location>
</feature>
<evidence type="ECO:0000313" key="5">
    <source>
        <dbReference type="Proteomes" id="UP001206483"/>
    </source>
</evidence>
<organism evidence="4 5">
    <name type="scientific">Kitasatospora paracochleata</name>
    <dbReference type="NCBI Taxonomy" id="58354"/>
    <lineage>
        <taxon>Bacteria</taxon>
        <taxon>Bacillati</taxon>
        <taxon>Actinomycetota</taxon>
        <taxon>Actinomycetes</taxon>
        <taxon>Kitasatosporales</taxon>
        <taxon>Streptomycetaceae</taxon>
        <taxon>Kitasatospora</taxon>
    </lineage>
</organism>
<dbReference type="PROSITE" id="PS50977">
    <property type="entry name" value="HTH_TETR_2"/>
    <property type="match status" value="1"/>
</dbReference>
<dbReference type="RefSeq" id="WP_253796656.1">
    <property type="nucleotide sequence ID" value="NZ_BAAAUB010000006.1"/>
</dbReference>
<dbReference type="SUPFAM" id="SSF46689">
    <property type="entry name" value="Homeodomain-like"/>
    <property type="match status" value="1"/>
</dbReference>
<name>A0ABT1IWQ3_9ACTN</name>
<dbReference type="InterPro" id="IPR001647">
    <property type="entry name" value="HTH_TetR"/>
</dbReference>
<dbReference type="Proteomes" id="UP001206483">
    <property type="component" value="Unassembled WGS sequence"/>
</dbReference>
<gene>
    <name evidence="4" type="ORF">FHR36_002696</name>
</gene>
<evidence type="ECO:0000256" key="2">
    <source>
        <dbReference type="PROSITE-ProRule" id="PRU00335"/>
    </source>
</evidence>
<dbReference type="GO" id="GO:0003677">
    <property type="term" value="F:DNA binding"/>
    <property type="evidence" value="ECO:0007669"/>
    <property type="project" value="UniProtKB-KW"/>
</dbReference>
<evidence type="ECO:0000259" key="3">
    <source>
        <dbReference type="PROSITE" id="PS50977"/>
    </source>
</evidence>
<dbReference type="EMBL" id="JAMZDX010000002">
    <property type="protein sequence ID" value="MCP2309572.1"/>
    <property type="molecule type" value="Genomic_DNA"/>
</dbReference>
<evidence type="ECO:0000256" key="1">
    <source>
        <dbReference type="ARBA" id="ARBA00023125"/>
    </source>
</evidence>